<comment type="caution">
    <text evidence="1">The sequence shown here is derived from an EMBL/GenBank/DDBJ whole genome shotgun (WGS) entry which is preliminary data.</text>
</comment>
<proteinExistence type="predicted"/>
<evidence type="ECO:0000313" key="1">
    <source>
        <dbReference type="EMBL" id="GFR17606.1"/>
    </source>
</evidence>
<protein>
    <submittedName>
        <fullName evidence="1">Uncharacterized protein</fullName>
    </submittedName>
</protein>
<gene>
    <name evidence="1" type="ORF">TNCT_115851</name>
</gene>
<keyword evidence="2" id="KW-1185">Reference proteome</keyword>
<evidence type="ECO:0000313" key="2">
    <source>
        <dbReference type="Proteomes" id="UP000887116"/>
    </source>
</evidence>
<sequence>MQTTSSLPSIVTSIGAGPMIVKVISAKEGASDYFVADKIPNSLLQNEEHAQLDTSKSDTKELSVQKKLVDKLIYVNKNSLFSLQKSIPMISFASSTYADINYMFQLKIPTTLNLVEEAQNLSKF</sequence>
<dbReference type="EMBL" id="BMAO01037418">
    <property type="protein sequence ID" value="GFR17606.1"/>
    <property type="molecule type" value="Genomic_DNA"/>
</dbReference>
<dbReference type="AlphaFoldDB" id="A0A8X6LNX4"/>
<dbReference type="Proteomes" id="UP000887116">
    <property type="component" value="Unassembled WGS sequence"/>
</dbReference>
<organism evidence="1 2">
    <name type="scientific">Trichonephila clavata</name>
    <name type="common">Joro spider</name>
    <name type="synonym">Nephila clavata</name>
    <dbReference type="NCBI Taxonomy" id="2740835"/>
    <lineage>
        <taxon>Eukaryota</taxon>
        <taxon>Metazoa</taxon>
        <taxon>Ecdysozoa</taxon>
        <taxon>Arthropoda</taxon>
        <taxon>Chelicerata</taxon>
        <taxon>Arachnida</taxon>
        <taxon>Araneae</taxon>
        <taxon>Araneomorphae</taxon>
        <taxon>Entelegynae</taxon>
        <taxon>Araneoidea</taxon>
        <taxon>Nephilidae</taxon>
        <taxon>Trichonephila</taxon>
    </lineage>
</organism>
<accession>A0A8X6LNX4</accession>
<name>A0A8X6LNX4_TRICU</name>
<reference evidence="1" key="1">
    <citation type="submission" date="2020-07" db="EMBL/GenBank/DDBJ databases">
        <title>Multicomponent nature underlies the extraordinary mechanical properties of spider dragline silk.</title>
        <authorList>
            <person name="Kono N."/>
            <person name="Nakamura H."/>
            <person name="Mori M."/>
            <person name="Yoshida Y."/>
            <person name="Ohtoshi R."/>
            <person name="Malay A.D."/>
            <person name="Moran D.A.P."/>
            <person name="Tomita M."/>
            <person name="Numata K."/>
            <person name="Arakawa K."/>
        </authorList>
    </citation>
    <scope>NUCLEOTIDE SEQUENCE</scope>
</reference>